<accession>A7RYU6</accession>
<name>A7RYU6_NEMVE</name>
<dbReference type="SUPFAM" id="SSF52058">
    <property type="entry name" value="L domain-like"/>
    <property type="match status" value="1"/>
</dbReference>
<dbReference type="PROSITE" id="PS50089">
    <property type="entry name" value="ZF_RING_2"/>
    <property type="match status" value="1"/>
</dbReference>
<dbReference type="PANTHER" id="PTHR48051:SF1">
    <property type="entry name" value="RAS SUPPRESSOR PROTEIN 1"/>
    <property type="match status" value="1"/>
</dbReference>
<evidence type="ECO:0000256" key="5">
    <source>
        <dbReference type="PROSITE-ProRule" id="PRU00175"/>
    </source>
</evidence>
<gene>
    <name evidence="10" type="ORF">NEMVEDRAFT_v1g241634</name>
</gene>
<dbReference type="Pfam" id="PF23598">
    <property type="entry name" value="LRR_14"/>
    <property type="match status" value="1"/>
</dbReference>
<dbReference type="FunFam" id="3.80.10.10:FF:000911">
    <property type="entry name" value="Protein lap4-like Protein"/>
    <property type="match status" value="1"/>
</dbReference>
<evidence type="ECO:0008006" key="12">
    <source>
        <dbReference type="Google" id="ProtNLM"/>
    </source>
</evidence>
<sequence>MPLFHTRKVSRDETQRRLEQRLVVAKESPESTFDLSDCGITELPKDVFSLCRVLRKQTVLLNDNDLPNLKGGGQLKDLADARILVLSNNRLTSLPADLDELRSLQVLDVANNKLKSLPKAIGGLSSLQTLDVQGNNLQSLPLEIGNLKLLRSLNVSNNPKLDALPASLAYCRLLEEITLDMDKISVPPKGAGIEYEPSSKQILKSLDPACDSCHSSVDPIDKLVADALNSHSVDQDKKQEQMWMLEKQMRELDSEQQALANQANRSHDDLLQRIQQAEADMDSDILWEQYKQESRRDNMSSLMAADEQLNSDTVAMILQINERSGKREALLDQLEIEKLRTDHLVKVTQDEEERLRKEEVIGKFLNLVTGPQLASKYWKHMTKKNGSDGQGAQPRPYRAQALRLIPDVASMARLLENRRNQERILNEYESTRQQAMRDAIKSEVEANSQVQDVLSEQDQDRGSLKRQISTQEHAQMQAIQALQLQKDAKHRRLTDQIGMLQDELAYLTAVELEKRDEEQEAEKVALAAKRESITSLMSQLVDQQRQREGELMKRLVEMEERRVTDVEDYWLIQYQRLLDSKPQSLLEKECDHVIADVLKEAEAEQYCSLFARHRITWKMLKSMTSEELKEMGIHERGIRKGIMAVVEARALVEGKARRKEKEISQAEDPERSHPQPSAPPVEATATPTMSNCSLYPECVICLDNRSDVVMLPCGHVCCCSNCAGAVSACPICRQTLSQRVRMYIS</sequence>
<dbReference type="InterPro" id="IPR013761">
    <property type="entry name" value="SAM/pointed_sf"/>
</dbReference>
<keyword evidence="3 5" id="KW-0479">Metal-binding</keyword>
<dbReference type="InterPro" id="IPR001611">
    <property type="entry name" value="Leu-rich_rpt"/>
</dbReference>
<dbReference type="InParanoid" id="A7RYU6"/>
<dbReference type="InterPro" id="IPR001660">
    <property type="entry name" value="SAM"/>
</dbReference>
<dbReference type="InterPro" id="IPR050216">
    <property type="entry name" value="LRR_domain-containing"/>
</dbReference>
<dbReference type="SMART" id="SM00364">
    <property type="entry name" value="LRR_BAC"/>
    <property type="match status" value="4"/>
</dbReference>
<dbReference type="OMA" id="LWCSSEC"/>
<dbReference type="Gene3D" id="3.30.40.10">
    <property type="entry name" value="Zinc/RING finger domain, C3HC4 (zinc finger)"/>
    <property type="match status" value="1"/>
</dbReference>
<dbReference type="SMART" id="SM00454">
    <property type="entry name" value="SAM"/>
    <property type="match status" value="1"/>
</dbReference>
<dbReference type="SUPFAM" id="SSF47769">
    <property type="entry name" value="SAM/Pointed domain"/>
    <property type="match status" value="1"/>
</dbReference>
<dbReference type="GO" id="GO:0008270">
    <property type="term" value="F:zinc ion binding"/>
    <property type="evidence" value="ECO:0007669"/>
    <property type="project" value="UniProtKB-KW"/>
</dbReference>
<feature type="coiled-coil region" evidence="6">
    <location>
        <begin position="235"/>
        <end position="280"/>
    </location>
</feature>
<feature type="coiled-coil region" evidence="6">
    <location>
        <begin position="509"/>
        <end position="561"/>
    </location>
</feature>
<dbReference type="SUPFAM" id="SSF57850">
    <property type="entry name" value="RING/U-box"/>
    <property type="match status" value="1"/>
</dbReference>
<dbReference type="CDD" id="cd16515">
    <property type="entry name" value="RING-HC_LRSAM1"/>
    <property type="match status" value="1"/>
</dbReference>
<dbReference type="Gene3D" id="1.10.150.50">
    <property type="entry name" value="Transcription Factor, Ets-1"/>
    <property type="match status" value="1"/>
</dbReference>
<keyword evidence="2" id="KW-0677">Repeat</keyword>
<evidence type="ECO:0000256" key="1">
    <source>
        <dbReference type="ARBA" id="ARBA00022614"/>
    </source>
</evidence>
<keyword evidence="4" id="KW-0862">Zinc</keyword>
<dbReference type="CDD" id="cd09523">
    <property type="entry name" value="SAM_TAL"/>
    <property type="match status" value="1"/>
</dbReference>
<dbReference type="eggNOG" id="KOG0619">
    <property type="taxonomic scope" value="Eukaryota"/>
</dbReference>
<dbReference type="Gene3D" id="3.80.10.10">
    <property type="entry name" value="Ribonuclease Inhibitor"/>
    <property type="match status" value="1"/>
</dbReference>
<dbReference type="InterPro" id="IPR055414">
    <property type="entry name" value="LRR_R13L4/SHOC2-like"/>
</dbReference>
<keyword evidence="6" id="KW-0175">Coiled coil</keyword>
<protein>
    <recommendedName>
        <fullName evidence="12">E3 ubiquitin-protein ligase LRSAM1</fullName>
    </recommendedName>
</protein>
<dbReference type="PROSITE" id="PS50105">
    <property type="entry name" value="SAM_DOMAIN"/>
    <property type="match status" value="1"/>
</dbReference>
<keyword evidence="1" id="KW-0433">Leucine-rich repeat</keyword>
<keyword evidence="11" id="KW-1185">Reference proteome</keyword>
<reference evidence="10 11" key="1">
    <citation type="journal article" date="2007" name="Science">
        <title>Sea anemone genome reveals ancestral eumetazoan gene repertoire and genomic organization.</title>
        <authorList>
            <person name="Putnam N.H."/>
            <person name="Srivastava M."/>
            <person name="Hellsten U."/>
            <person name="Dirks B."/>
            <person name="Chapman J."/>
            <person name="Salamov A."/>
            <person name="Terry A."/>
            <person name="Shapiro H."/>
            <person name="Lindquist E."/>
            <person name="Kapitonov V.V."/>
            <person name="Jurka J."/>
            <person name="Genikhovich G."/>
            <person name="Grigoriev I.V."/>
            <person name="Lucas S.M."/>
            <person name="Steele R.E."/>
            <person name="Finnerty J.R."/>
            <person name="Technau U."/>
            <person name="Martindale M.Q."/>
            <person name="Rokhsar D.S."/>
        </authorList>
    </citation>
    <scope>NUCLEOTIDE SEQUENCE [LARGE SCALE GENOMIC DNA]</scope>
    <source>
        <strain evidence="11">CH2 X CH6</strain>
    </source>
</reference>
<evidence type="ECO:0000259" key="9">
    <source>
        <dbReference type="PROSITE" id="PS50105"/>
    </source>
</evidence>
<proteinExistence type="predicted"/>
<dbReference type="EMBL" id="DS469554">
    <property type="protein sequence ID" value="EDO43423.1"/>
    <property type="molecule type" value="Genomic_DNA"/>
</dbReference>
<dbReference type="Pfam" id="PF00536">
    <property type="entry name" value="SAM_1"/>
    <property type="match status" value="1"/>
</dbReference>
<dbReference type="SMART" id="SM00369">
    <property type="entry name" value="LRR_TYP"/>
    <property type="match status" value="3"/>
</dbReference>
<evidence type="ECO:0000256" key="3">
    <source>
        <dbReference type="ARBA" id="ARBA00022771"/>
    </source>
</evidence>
<dbReference type="InterPro" id="IPR003591">
    <property type="entry name" value="Leu-rich_rpt_typical-subtyp"/>
</dbReference>
<dbReference type="InterPro" id="IPR013083">
    <property type="entry name" value="Znf_RING/FYVE/PHD"/>
</dbReference>
<dbReference type="STRING" id="45351.A7RYU6"/>
<evidence type="ECO:0000256" key="6">
    <source>
        <dbReference type="SAM" id="Coils"/>
    </source>
</evidence>
<dbReference type="AlphaFoldDB" id="A7RYU6"/>
<dbReference type="Proteomes" id="UP000001593">
    <property type="component" value="Unassembled WGS sequence"/>
</dbReference>
<evidence type="ECO:0000256" key="4">
    <source>
        <dbReference type="ARBA" id="ARBA00022833"/>
    </source>
</evidence>
<evidence type="ECO:0000259" key="8">
    <source>
        <dbReference type="PROSITE" id="PS50089"/>
    </source>
</evidence>
<feature type="compositionally biased region" description="Basic and acidic residues" evidence="7">
    <location>
        <begin position="657"/>
        <end position="673"/>
    </location>
</feature>
<evidence type="ECO:0000256" key="2">
    <source>
        <dbReference type="ARBA" id="ARBA00022737"/>
    </source>
</evidence>
<dbReference type="SMART" id="SM00184">
    <property type="entry name" value="RING"/>
    <property type="match status" value="1"/>
</dbReference>
<feature type="coiled-coil region" evidence="6">
    <location>
        <begin position="411"/>
        <end position="438"/>
    </location>
</feature>
<evidence type="ECO:0000256" key="7">
    <source>
        <dbReference type="SAM" id="MobiDB-lite"/>
    </source>
</evidence>
<feature type="domain" description="SAM" evidence="9">
    <location>
        <begin position="594"/>
        <end position="647"/>
    </location>
</feature>
<feature type="domain" description="RING-type" evidence="8">
    <location>
        <begin position="698"/>
        <end position="733"/>
    </location>
</feature>
<organism evidence="10 11">
    <name type="scientific">Nematostella vectensis</name>
    <name type="common">Starlet sea anemone</name>
    <dbReference type="NCBI Taxonomy" id="45351"/>
    <lineage>
        <taxon>Eukaryota</taxon>
        <taxon>Metazoa</taxon>
        <taxon>Cnidaria</taxon>
        <taxon>Anthozoa</taxon>
        <taxon>Hexacorallia</taxon>
        <taxon>Actiniaria</taxon>
        <taxon>Edwardsiidae</taxon>
        <taxon>Nematostella</taxon>
    </lineage>
</organism>
<dbReference type="Pfam" id="PF13920">
    <property type="entry name" value="zf-C3HC4_3"/>
    <property type="match status" value="1"/>
</dbReference>
<dbReference type="InterPro" id="IPR001841">
    <property type="entry name" value="Znf_RING"/>
</dbReference>
<evidence type="ECO:0000313" key="10">
    <source>
        <dbReference type="EMBL" id="EDO43423.1"/>
    </source>
</evidence>
<dbReference type="PhylomeDB" id="A7RYU6"/>
<dbReference type="InterPro" id="IPR032675">
    <property type="entry name" value="LRR_dom_sf"/>
</dbReference>
<evidence type="ECO:0000313" key="11">
    <source>
        <dbReference type="Proteomes" id="UP000001593"/>
    </source>
</evidence>
<feature type="region of interest" description="Disordered" evidence="7">
    <location>
        <begin position="657"/>
        <end position="686"/>
    </location>
</feature>
<dbReference type="PROSITE" id="PS51450">
    <property type="entry name" value="LRR"/>
    <property type="match status" value="1"/>
</dbReference>
<keyword evidence="3 5" id="KW-0863">Zinc-finger</keyword>
<dbReference type="PANTHER" id="PTHR48051">
    <property type="match status" value="1"/>
</dbReference>
<dbReference type="HOGENOM" id="CLU_022990_0_0_1"/>